<dbReference type="AlphaFoldDB" id="A0AAD6SH62"/>
<dbReference type="Gene3D" id="3.80.10.10">
    <property type="entry name" value="Ribonuclease Inhibitor"/>
    <property type="match status" value="1"/>
</dbReference>
<organism evidence="2 3">
    <name type="scientific">Mycena alexandri</name>
    <dbReference type="NCBI Taxonomy" id="1745969"/>
    <lineage>
        <taxon>Eukaryota</taxon>
        <taxon>Fungi</taxon>
        <taxon>Dikarya</taxon>
        <taxon>Basidiomycota</taxon>
        <taxon>Agaricomycotina</taxon>
        <taxon>Agaricomycetes</taxon>
        <taxon>Agaricomycetidae</taxon>
        <taxon>Agaricales</taxon>
        <taxon>Marasmiineae</taxon>
        <taxon>Mycenaceae</taxon>
        <taxon>Mycena</taxon>
    </lineage>
</organism>
<comment type="caution">
    <text evidence="2">The sequence shown here is derived from an EMBL/GenBank/DDBJ whole genome shotgun (WGS) entry which is preliminary data.</text>
</comment>
<feature type="coiled-coil region" evidence="1">
    <location>
        <begin position="3"/>
        <end position="44"/>
    </location>
</feature>
<evidence type="ECO:0000313" key="2">
    <source>
        <dbReference type="EMBL" id="KAJ7025377.1"/>
    </source>
</evidence>
<reference evidence="2" key="1">
    <citation type="submission" date="2023-03" db="EMBL/GenBank/DDBJ databases">
        <title>Massive genome expansion in bonnet fungi (Mycena s.s.) driven by repeated elements and novel gene families across ecological guilds.</title>
        <authorList>
            <consortium name="Lawrence Berkeley National Laboratory"/>
            <person name="Harder C.B."/>
            <person name="Miyauchi S."/>
            <person name="Viragh M."/>
            <person name="Kuo A."/>
            <person name="Thoen E."/>
            <person name="Andreopoulos B."/>
            <person name="Lu D."/>
            <person name="Skrede I."/>
            <person name="Drula E."/>
            <person name="Henrissat B."/>
            <person name="Morin E."/>
            <person name="Kohler A."/>
            <person name="Barry K."/>
            <person name="LaButti K."/>
            <person name="Morin E."/>
            <person name="Salamov A."/>
            <person name="Lipzen A."/>
            <person name="Mereny Z."/>
            <person name="Hegedus B."/>
            <person name="Baldrian P."/>
            <person name="Stursova M."/>
            <person name="Weitz H."/>
            <person name="Taylor A."/>
            <person name="Grigoriev I.V."/>
            <person name="Nagy L.G."/>
            <person name="Martin F."/>
            <person name="Kauserud H."/>
        </authorList>
    </citation>
    <scope>NUCLEOTIDE SEQUENCE</scope>
    <source>
        <strain evidence="2">CBHHK200</strain>
    </source>
</reference>
<proteinExistence type="predicted"/>
<dbReference type="Proteomes" id="UP001218188">
    <property type="component" value="Unassembled WGS sequence"/>
</dbReference>
<gene>
    <name evidence="2" type="ORF">C8F04DRAFT_1128787</name>
</gene>
<accession>A0AAD6SH62</accession>
<name>A0AAD6SH62_9AGAR</name>
<keyword evidence="1" id="KW-0175">Coiled coil</keyword>
<protein>
    <recommendedName>
        <fullName evidence="4">F-box domain-containing protein</fullName>
    </recommendedName>
</protein>
<dbReference type="SUPFAM" id="SSF52047">
    <property type="entry name" value="RNI-like"/>
    <property type="match status" value="1"/>
</dbReference>
<evidence type="ECO:0008006" key="4">
    <source>
        <dbReference type="Google" id="ProtNLM"/>
    </source>
</evidence>
<evidence type="ECO:0000313" key="3">
    <source>
        <dbReference type="Proteomes" id="UP001218188"/>
    </source>
</evidence>
<sequence length="386" mass="43584">MSVDELQARIDAISADIDRQKNILKQLERSKSALQRQLNNIRDPVARLPLELSSEIFLHCLPRAPSLTPQVHTVAPLLLLQICNGWTDIALSTPTLWATIRMGLEAPGVELLEVWLQRAHNCGLSISLLSTLQDRLRAATILHKSTEYLKHLEIYEEEGHALLPSSMTIFPCLETLIICGARNPYGCTYFGLATVVELLSLTPNLVECTLHHFYHTWDELQPPPHLTLPNLTCLKFGRTTNIYDLGSWDYILRYMTLPALQTLFFPFSDIPAGDFFLFLDRSSPPLRKLVIGAECGHFSFAELSGWIHTVPSLVHLEMRVPVDIMNDLFTAIAENPSDFLPHLQNLQIYHDIDSWGFDQAAYEVLLQTLLIRRGTLLLSTTKISPA</sequence>
<keyword evidence="3" id="KW-1185">Reference proteome</keyword>
<dbReference type="EMBL" id="JARJCM010000154">
    <property type="protein sequence ID" value="KAJ7025377.1"/>
    <property type="molecule type" value="Genomic_DNA"/>
</dbReference>
<evidence type="ECO:0000256" key="1">
    <source>
        <dbReference type="SAM" id="Coils"/>
    </source>
</evidence>
<dbReference type="InterPro" id="IPR032675">
    <property type="entry name" value="LRR_dom_sf"/>
</dbReference>